<dbReference type="Pfam" id="PF04542">
    <property type="entry name" value="Sigma70_r2"/>
    <property type="match status" value="1"/>
</dbReference>
<evidence type="ECO:0008006" key="9">
    <source>
        <dbReference type="Google" id="ProtNLM"/>
    </source>
</evidence>
<dbReference type="InterPro" id="IPR039425">
    <property type="entry name" value="RNA_pol_sigma-70-like"/>
</dbReference>
<evidence type="ECO:0000256" key="3">
    <source>
        <dbReference type="ARBA" id="ARBA00023082"/>
    </source>
</evidence>
<comment type="similarity">
    <text evidence="1">Belongs to the sigma-70 factor family. ECF subfamily.</text>
</comment>
<dbReference type="NCBIfam" id="TIGR02937">
    <property type="entry name" value="sigma70-ECF"/>
    <property type="match status" value="1"/>
</dbReference>
<dbReference type="PANTHER" id="PTHR43133">
    <property type="entry name" value="RNA POLYMERASE ECF-TYPE SIGMA FACTO"/>
    <property type="match status" value="1"/>
</dbReference>
<comment type="caution">
    <text evidence="7">The sequence shown here is derived from an EMBL/GenBank/DDBJ whole genome shotgun (WGS) entry which is preliminary data.</text>
</comment>
<dbReference type="PANTHER" id="PTHR43133:SF63">
    <property type="entry name" value="RNA POLYMERASE SIGMA FACTOR FECI-RELATED"/>
    <property type="match status" value="1"/>
</dbReference>
<feature type="domain" description="RNA polymerase sigma-70 region 2" evidence="5">
    <location>
        <begin position="15"/>
        <end position="78"/>
    </location>
</feature>
<evidence type="ECO:0000313" key="7">
    <source>
        <dbReference type="EMBL" id="PAL24012.1"/>
    </source>
</evidence>
<dbReference type="Pfam" id="PF08281">
    <property type="entry name" value="Sigma70_r4_2"/>
    <property type="match status" value="1"/>
</dbReference>
<evidence type="ECO:0000259" key="6">
    <source>
        <dbReference type="Pfam" id="PF08281"/>
    </source>
</evidence>
<accession>A0A270BG69</accession>
<keyword evidence="3" id="KW-0731">Sigma factor</keyword>
<dbReference type="Proteomes" id="UP000216033">
    <property type="component" value="Unassembled WGS sequence"/>
</dbReference>
<evidence type="ECO:0000256" key="4">
    <source>
        <dbReference type="ARBA" id="ARBA00023163"/>
    </source>
</evidence>
<dbReference type="InterPro" id="IPR013324">
    <property type="entry name" value="RNA_pol_sigma_r3/r4-like"/>
</dbReference>
<dbReference type="InterPro" id="IPR007627">
    <property type="entry name" value="RNA_pol_sigma70_r2"/>
</dbReference>
<protein>
    <recommendedName>
        <fullName evidence="9">RNA polymerase subunit sigma-24</fullName>
    </recommendedName>
</protein>
<dbReference type="OrthoDB" id="9794372at2"/>
<keyword evidence="8" id="KW-1185">Reference proteome</keyword>
<dbReference type="InterPro" id="IPR013249">
    <property type="entry name" value="RNA_pol_sigma70_r4_t2"/>
</dbReference>
<keyword evidence="2" id="KW-0805">Transcription regulation</keyword>
<name>A0A270BG69_9PROT</name>
<proteinExistence type="inferred from homology"/>
<dbReference type="EMBL" id="NDFP01000009">
    <property type="protein sequence ID" value="PAL24012.1"/>
    <property type="molecule type" value="Genomic_DNA"/>
</dbReference>
<keyword evidence="4" id="KW-0804">Transcription</keyword>
<dbReference type="InterPro" id="IPR036388">
    <property type="entry name" value="WH-like_DNA-bd_sf"/>
</dbReference>
<evidence type="ECO:0000256" key="1">
    <source>
        <dbReference type="ARBA" id="ARBA00010641"/>
    </source>
</evidence>
<dbReference type="Gene3D" id="1.10.10.10">
    <property type="entry name" value="Winged helix-like DNA-binding domain superfamily/Winged helix DNA-binding domain"/>
    <property type="match status" value="1"/>
</dbReference>
<evidence type="ECO:0000259" key="5">
    <source>
        <dbReference type="Pfam" id="PF04542"/>
    </source>
</evidence>
<dbReference type="AlphaFoldDB" id="A0A270BG69"/>
<dbReference type="GO" id="GO:0003677">
    <property type="term" value="F:DNA binding"/>
    <property type="evidence" value="ECO:0007669"/>
    <property type="project" value="InterPro"/>
</dbReference>
<dbReference type="SUPFAM" id="SSF88659">
    <property type="entry name" value="Sigma3 and sigma4 domains of RNA polymerase sigma factors"/>
    <property type="match status" value="1"/>
</dbReference>
<dbReference type="InterPro" id="IPR014284">
    <property type="entry name" value="RNA_pol_sigma-70_dom"/>
</dbReference>
<dbReference type="InterPro" id="IPR013325">
    <property type="entry name" value="RNA_pol_sigma_r2"/>
</dbReference>
<evidence type="ECO:0000313" key="8">
    <source>
        <dbReference type="Proteomes" id="UP000216033"/>
    </source>
</evidence>
<gene>
    <name evidence="7" type="ORF">B9K05_09615</name>
</gene>
<organism evidence="7 8">
    <name type="scientific">Acetobacter syzygii</name>
    <dbReference type="NCBI Taxonomy" id="146476"/>
    <lineage>
        <taxon>Bacteria</taxon>
        <taxon>Pseudomonadati</taxon>
        <taxon>Pseudomonadota</taxon>
        <taxon>Alphaproteobacteria</taxon>
        <taxon>Acetobacterales</taxon>
        <taxon>Acetobacteraceae</taxon>
        <taxon>Acetobacter</taxon>
    </lineage>
</organism>
<dbReference type="GO" id="GO:0016987">
    <property type="term" value="F:sigma factor activity"/>
    <property type="evidence" value="ECO:0007669"/>
    <property type="project" value="UniProtKB-KW"/>
</dbReference>
<evidence type="ECO:0000256" key="2">
    <source>
        <dbReference type="ARBA" id="ARBA00023015"/>
    </source>
</evidence>
<reference evidence="7 8" key="1">
    <citation type="submission" date="2017-04" db="EMBL/GenBank/DDBJ databases">
        <title>Kefir bacterial isolates.</title>
        <authorList>
            <person name="Kim Y."/>
            <person name="Blasche S."/>
            <person name="Patil K.R."/>
        </authorList>
    </citation>
    <scope>NUCLEOTIDE SEQUENCE [LARGE SCALE GENOMIC DNA]</scope>
    <source>
        <strain evidence="7 8">KR-2</strain>
    </source>
</reference>
<feature type="domain" description="RNA polymerase sigma factor 70 region 4 type 2" evidence="6">
    <location>
        <begin position="114"/>
        <end position="166"/>
    </location>
</feature>
<dbReference type="SUPFAM" id="SSF88946">
    <property type="entry name" value="Sigma2 domain of RNA polymerase sigma factors"/>
    <property type="match status" value="1"/>
</dbReference>
<dbReference type="Gene3D" id="1.10.1740.10">
    <property type="match status" value="1"/>
</dbReference>
<sequence>MDAVSHAETIEVAYQNSRSELLKYATAITGDRQQAEDILQDAWLRCTAAAVSEQIREPIRFLFRVVRNLALDYRRRRTYEKRYINVEVDERVIDAARAHEASPEDAAISTQEIRMLMTALSELDHRTRMAVEMHRFENAKLREIAETLGVSLTMAHNLVAEGLRHCRNHLRRAD</sequence>
<dbReference type="GO" id="GO:0006352">
    <property type="term" value="P:DNA-templated transcription initiation"/>
    <property type="evidence" value="ECO:0007669"/>
    <property type="project" value="InterPro"/>
</dbReference>